<accession>A0ABQ4QWV5</accession>
<comment type="caution">
    <text evidence="7">The sequence shown here is derived from an EMBL/GenBank/DDBJ whole genome shotgun (WGS) entry which is preliminary data.</text>
</comment>
<evidence type="ECO:0000313" key="7">
    <source>
        <dbReference type="EMBL" id="GJD49057.1"/>
    </source>
</evidence>
<keyword evidence="3" id="KW-0274">FAD</keyword>
<keyword evidence="4" id="KW-0560">Oxidoreductase</keyword>
<evidence type="ECO:0000256" key="3">
    <source>
        <dbReference type="ARBA" id="ARBA00022827"/>
    </source>
</evidence>
<gene>
    <name evidence="7" type="primary">thcD_1</name>
    <name evidence="7" type="ORF">OPKNFCMD_1786</name>
</gene>
<keyword evidence="8" id="KW-1185">Reference proteome</keyword>
<evidence type="ECO:0000259" key="5">
    <source>
        <dbReference type="Pfam" id="PF07992"/>
    </source>
</evidence>
<evidence type="ECO:0000313" key="8">
    <source>
        <dbReference type="Proteomes" id="UP001055167"/>
    </source>
</evidence>
<dbReference type="InterPro" id="IPR036188">
    <property type="entry name" value="FAD/NAD-bd_sf"/>
</dbReference>
<dbReference type="Pfam" id="PF07992">
    <property type="entry name" value="Pyr_redox_2"/>
    <property type="match status" value="1"/>
</dbReference>
<dbReference type="SUPFAM" id="SSF55424">
    <property type="entry name" value="FAD/NAD-linked reductases, dimerisation (C-terminal) domain"/>
    <property type="match status" value="1"/>
</dbReference>
<dbReference type="PANTHER" id="PTHR43557">
    <property type="entry name" value="APOPTOSIS-INDUCING FACTOR 1"/>
    <property type="match status" value="1"/>
</dbReference>
<organism evidence="7 8">
    <name type="scientific">Methylobacterium crusticola</name>
    <dbReference type="NCBI Taxonomy" id="1697972"/>
    <lineage>
        <taxon>Bacteria</taxon>
        <taxon>Pseudomonadati</taxon>
        <taxon>Pseudomonadota</taxon>
        <taxon>Alphaproteobacteria</taxon>
        <taxon>Hyphomicrobiales</taxon>
        <taxon>Methylobacteriaceae</taxon>
        <taxon>Methylobacterium</taxon>
    </lineage>
</organism>
<protein>
    <submittedName>
        <fullName evidence="7">Rhodocoxin reductase</fullName>
    </submittedName>
</protein>
<dbReference type="Pfam" id="PF14759">
    <property type="entry name" value="Reductase_C"/>
    <property type="match status" value="1"/>
</dbReference>
<dbReference type="PRINTS" id="PR00411">
    <property type="entry name" value="PNDRDTASEI"/>
</dbReference>
<proteinExistence type="predicted"/>
<keyword evidence="2" id="KW-0285">Flavoprotein</keyword>
<reference evidence="7" key="2">
    <citation type="submission" date="2021-08" db="EMBL/GenBank/DDBJ databases">
        <authorList>
            <person name="Tani A."/>
            <person name="Ola A."/>
            <person name="Ogura Y."/>
            <person name="Katsura K."/>
            <person name="Hayashi T."/>
        </authorList>
    </citation>
    <scope>NUCLEOTIDE SEQUENCE</scope>
    <source>
        <strain evidence="7">KCTC 52305</strain>
    </source>
</reference>
<dbReference type="Gene3D" id="3.30.390.30">
    <property type="match status" value="1"/>
</dbReference>
<dbReference type="SUPFAM" id="SSF51905">
    <property type="entry name" value="FAD/NAD(P)-binding domain"/>
    <property type="match status" value="2"/>
</dbReference>
<evidence type="ECO:0000256" key="1">
    <source>
        <dbReference type="ARBA" id="ARBA00001974"/>
    </source>
</evidence>
<feature type="domain" description="FAD/NAD(P)-binding" evidence="5">
    <location>
        <begin position="7"/>
        <end position="304"/>
    </location>
</feature>
<dbReference type="InterPro" id="IPR028202">
    <property type="entry name" value="Reductase_C"/>
</dbReference>
<name>A0ABQ4QWV5_9HYPH</name>
<dbReference type="Gene3D" id="3.50.50.60">
    <property type="entry name" value="FAD/NAD(P)-binding domain"/>
    <property type="match status" value="2"/>
</dbReference>
<feature type="domain" description="Reductase C-terminal" evidence="6">
    <location>
        <begin position="324"/>
        <end position="406"/>
    </location>
</feature>
<dbReference type="InterPro" id="IPR016156">
    <property type="entry name" value="FAD/NAD-linked_Rdtase_dimer_sf"/>
</dbReference>
<dbReference type="InterPro" id="IPR023753">
    <property type="entry name" value="FAD/NAD-binding_dom"/>
</dbReference>
<dbReference type="EMBL" id="BPQH01000005">
    <property type="protein sequence ID" value="GJD49057.1"/>
    <property type="molecule type" value="Genomic_DNA"/>
</dbReference>
<dbReference type="PRINTS" id="PR00368">
    <property type="entry name" value="FADPNR"/>
</dbReference>
<dbReference type="InterPro" id="IPR050446">
    <property type="entry name" value="FAD-oxidoreductase/Apoptosis"/>
</dbReference>
<evidence type="ECO:0000256" key="2">
    <source>
        <dbReference type="ARBA" id="ARBA00022630"/>
    </source>
</evidence>
<sequence>MRYGGPLVIVGASYAGLQVAASAREAGYEGRIILVGAEDRLPYQRPPLSKGFLSGKVCETDVALRPESFFDAARIELELGAKATALDLAGRSVSLSDGRHLAFGSLVVATGSRARRHPALDGRAGNIRYLRSLDDAKVLRERLAAAREVVVVGGGFIGLEVASSIRGLGKEVTLLAAGSRLLPRAVCGEIAGFLLRLHRAHGVRVELDVVVVGVEVAGEHVRQVHVNNGRSFPCDLVLVGVGADPDVALLASAGMCGPDGVPVDQFGRTDHPGIFAAGDCTLHFNRHAGTILRLESVQHAIDQAKVVADALVGRDRSYDAVPRFWSDQYDTKLQMVGLPGDADRRVLRGAPEEGRFSVLHFSQGRLVCVQGINRPADVAAGRRLLATGRSPPPALAGDWSRDLADFLANEAPRASA</sequence>
<evidence type="ECO:0000256" key="4">
    <source>
        <dbReference type="ARBA" id="ARBA00023002"/>
    </source>
</evidence>
<dbReference type="RefSeq" id="WP_128565506.1">
    <property type="nucleotide sequence ID" value="NZ_BPQH01000005.1"/>
</dbReference>
<reference evidence="7" key="1">
    <citation type="journal article" date="2021" name="Front. Microbiol.">
        <title>Comprehensive Comparative Genomics and Phenotyping of Methylobacterium Species.</title>
        <authorList>
            <person name="Alessa O."/>
            <person name="Ogura Y."/>
            <person name="Fujitani Y."/>
            <person name="Takami H."/>
            <person name="Hayashi T."/>
            <person name="Sahin N."/>
            <person name="Tani A."/>
        </authorList>
    </citation>
    <scope>NUCLEOTIDE SEQUENCE</scope>
    <source>
        <strain evidence="7">KCTC 52305</strain>
    </source>
</reference>
<dbReference type="PANTHER" id="PTHR43557:SF2">
    <property type="entry name" value="RIESKE DOMAIN-CONTAINING PROTEIN-RELATED"/>
    <property type="match status" value="1"/>
</dbReference>
<dbReference type="Proteomes" id="UP001055167">
    <property type="component" value="Unassembled WGS sequence"/>
</dbReference>
<comment type="cofactor">
    <cofactor evidence="1">
        <name>FAD</name>
        <dbReference type="ChEBI" id="CHEBI:57692"/>
    </cofactor>
</comment>
<evidence type="ECO:0000259" key="6">
    <source>
        <dbReference type="Pfam" id="PF14759"/>
    </source>
</evidence>